<dbReference type="SUPFAM" id="SSF50475">
    <property type="entry name" value="FMN-binding split barrel"/>
    <property type="match status" value="1"/>
</dbReference>
<protein>
    <submittedName>
        <fullName evidence="6">Flavin reductase family protein</fullName>
    </submittedName>
</protein>
<dbReference type="EMBL" id="VTER01000006">
    <property type="protein sequence ID" value="TYS47987.1"/>
    <property type="molecule type" value="Genomic_DNA"/>
</dbReference>
<dbReference type="Gene3D" id="2.30.110.10">
    <property type="entry name" value="Electron Transport, Fmn-binding Protein, Chain A"/>
    <property type="match status" value="1"/>
</dbReference>
<evidence type="ECO:0000313" key="6">
    <source>
        <dbReference type="EMBL" id="TYS47987.1"/>
    </source>
</evidence>
<dbReference type="PANTHER" id="PTHR33798:SF5">
    <property type="entry name" value="FLAVIN REDUCTASE LIKE DOMAIN-CONTAINING PROTEIN"/>
    <property type="match status" value="1"/>
</dbReference>
<dbReference type="InterPro" id="IPR012349">
    <property type="entry name" value="Split_barrel_FMN-bd"/>
</dbReference>
<dbReference type="AlphaFoldDB" id="A0A5D4R9H0"/>
<evidence type="ECO:0000256" key="1">
    <source>
        <dbReference type="ARBA" id="ARBA00001917"/>
    </source>
</evidence>
<name>A0A5D4R9H0_9BACI</name>
<reference evidence="6 7" key="1">
    <citation type="submission" date="2019-08" db="EMBL/GenBank/DDBJ databases">
        <title>Bacillus genomes from the desert of Cuatro Cienegas, Coahuila.</title>
        <authorList>
            <person name="Olmedo-Alvarez G."/>
        </authorList>
    </citation>
    <scope>NUCLEOTIDE SEQUENCE [LARGE SCALE GENOMIC DNA]</scope>
    <source>
        <strain evidence="6 7">CH446_14T</strain>
    </source>
</reference>
<evidence type="ECO:0000256" key="2">
    <source>
        <dbReference type="ARBA" id="ARBA00022630"/>
    </source>
</evidence>
<dbReference type="GO" id="GO:0010181">
    <property type="term" value="F:FMN binding"/>
    <property type="evidence" value="ECO:0007669"/>
    <property type="project" value="InterPro"/>
</dbReference>
<keyword evidence="3" id="KW-0288">FMN</keyword>
<dbReference type="PANTHER" id="PTHR33798">
    <property type="entry name" value="FLAVOPROTEIN OXYGENASE"/>
    <property type="match status" value="1"/>
</dbReference>
<dbReference type="Proteomes" id="UP000322139">
    <property type="component" value="Unassembled WGS sequence"/>
</dbReference>
<comment type="similarity">
    <text evidence="4">Belongs to the flavoredoxin family.</text>
</comment>
<evidence type="ECO:0000256" key="3">
    <source>
        <dbReference type="ARBA" id="ARBA00022643"/>
    </source>
</evidence>
<evidence type="ECO:0000313" key="7">
    <source>
        <dbReference type="Proteomes" id="UP000322139"/>
    </source>
</evidence>
<proteinExistence type="inferred from homology"/>
<dbReference type="InterPro" id="IPR002563">
    <property type="entry name" value="Flavin_Rdtase-like_dom"/>
</dbReference>
<organism evidence="6 7">
    <name type="scientific">Bacillus infantis</name>
    <dbReference type="NCBI Taxonomy" id="324767"/>
    <lineage>
        <taxon>Bacteria</taxon>
        <taxon>Bacillati</taxon>
        <taxon>Bacillota</taxon>
        <taxon>Bacilli</taxon>
        <taxon>Bacillales</taxon>
        <taxon>Bacillaceae</taxon>
        <taxon>Bacillus</taxon>
    </lineage>
</organism>
<evidence type="ECO:0000259" key="5">
    <source>
        <dbReference type="SMART" id="SM00903"/>
    </source>
</evidence>
<comment type="cofactor">
    <cofactor evidence="1">
        <name>FMN</name>
        <dbReference type="ChEBI" id="CHEBI:58210"/>
    </cofactor>
</comment>
<gene>
    <name evidence="6" type="ORF">FZD51_13790</name>
</gene>
<dbReference type="RefSeq" id="WP_148975300.1">
    <property type="nucleotide sequence ID" value="NZ_VTER01000006.1"/>
</dbReference>
<dbReference type="SMART" id="SM00903">
    <property type="entry name" value="Flavin_Reduct"/>
    <property type="match status" value="1"/>
</dbReference>
<dbReference type="Pfam" id="PF01613">
    <property type="entry name" value="Flavin_Reduct"/>
    <property type="match status" value="1"/>
</dbReference>
<sequence>MEIPVSSLSWQEGYKILSGSILPRPIAFVTTMDNSGNVNAAPFSFFTAICANPLLICFSPMRKGTDGKKKDTLLNIEETGEFVINIVSRDMAEKMNICAADYAREVNELEEAGLVQEKSVYVKVPRIKMSKGHLECTLHQLLHFGDGPGSGSLVIGRVKHVQVNDDLYHNGKIDTEKLDPVGRLAGHMYTGPLADVFEIIRKSDPG</sequence>
<comment type="caution">
    <text evidence="6">The sequence shown here is derived from an EMBL/GenBank/DDBJ whole genome shotgun (WGS) entry which is preliminary data.</text>
</comment>
<accession>A0A5D4R9H0</accession>
<keyword evidence="2" id="KW-0285">Flavoprotein</keyword>
<evidence type="ECO:0000256" key="4">
    <source>
        <dbReference type="ARBA" id="ARBA00038054"/>
    </source>
</evidence>
<feature type="domain" description="Flavin reductase like" evidence="5">
    <location>
        <begin position="19"/>
        <end position="175"/>
    </location>
</feature>
<dbReference type="GO" id="GO:0016646">
    <property type="term" value="F:oxidoreductase activity, acting on the CH-NH group of donors, NAD or NADP as acceptor"/>
    <property type="evidence" value="ECO:0007669"/>
    <property type="project" value="UniProtKB-ARBA"/>
</dbReference>